<dbReference type="Proteomes" id="UP000837857">
    <property type="component" value="Chromosome 4"/>
</dbReference>
<dbReference type="SMART" id="SM01100">
    <property type="entry name" value="CRAL_TRIO_N"/>
    <property type="match status" value="1"/>
</dbReference>
<dbReference type="SMART" id="SM00516">
    <property type="entry name" value="SEC14"/>
    <property type="match status" value="1"/>
</dbReference>
<feature type="non-terminal residue" evidence="3">
    <location>
        <position position="1"/>
    </location>
</feature>
<dbReference type="Gene3D" id="3.40.525.10">
    <property type="entry name" value="CRAL-TRIO lipid binding domain"/>
    <property type="match status" value="1"/>
</dbReference>
<dbReference type="Gene3D" id="1.10.8.20">
    <property type="entry name" value="N-terminal domain of phosphatidylinositol transfer protein sec14p"/>
    <property type="match status" value="1"/>
</dbReference>
<feature type="domain" description="CRAL-TRIO" evidence="2">
    <location>
        <begin position="89"/>
        <end position="255"/>
    </location>
</feature>
<reference evidence="3" key="1">
    <citation type="submission" date="2022-03" db="EMBL/GenBank/DDBJ databases">
        <authorList>
            <person name="Martin H S."/>
        </authorList>
    </citation>
    <scope>NUCLEOTIDE SEQUENCE</scope>
</reference>
<dbReference type="PROSITE" id="PS50191">
    <property type="entry name" value="CRAL_TRIO"/>
    <property type="match status" value="1"/>
</dbReference>
<gene>
    <name evidence="3" type="ORF">IPOD504_LOCUS13449</name>
</gene>
<keyword evidence="1" id="KW-0175">Coiled coil</keyword>
<dbReference type="InterPro" id="IPR036273">
    <property type="entry name" value="CRAL/TRIO_N_dom_sf"/>
</dbReference>
<evidence type="ECO:0000259" key="2">
    <source>
        <dbReference type="PROSITE" id="PS50191"/>
    </source>
</evidence>
<feature type="coiled-coil region" evidence="1">
    <location>
        <begin position="8"/>
        <end position="35"/>
    </location>
</feature>
<dbReference type="Gene3D" id="1.20.5.1200">
    <property type="entry name" value="Alpha-tocopherol transfer"/>
    <property type="match status" value="1"/>
</dbReference>
<organism evidence="3 4">
    <name type="scientific">Iphiclides podalirius</name>
    <name type="common">scarce swallowtail</name>
    <dbReference type="NCBI Taxonomy" id="110791"/>
    <lineage>
        <taxon>Eukaryota</taxon>
        <taxon>Metazoa</taxon>
        <taxon>Ecdysozoa</taxon>
        <taxon>Arthropoda</taxon>
        <taxon>Hexapoda</taxon>
        <taxon>Insecta</taxon>
        <taxon>Pterygota</taxon>
        <taxon>Neoptera</taxon>
        <taxon>Endopterygota</taxon>
        <taxon>Lepidoptera</taxon>
        <taxon>Glossata</taxon>
        <taxon>Ditrysia</taxon>
        <taxon>Papilionoidea</taxon>
        <taxon>Papilionidae</taxon>
        <taxon>Papilioninae</taxon>
        <taxon>Iphiclides</taxon>
    </lineage>
</organism>
<dbReference type="InterPro" id="IPR011074">
    <property type="entry name" value="CRAL/TRIO_N_dom"/>
</dbReference>
<dbReference type="PANTHER" id="PTHR10174">
    <property type="entry name" value="ALPHA-TOCOPHEROL TRANSFER PROTEIN-RELATED"/>
    <property type="match status" value="1"/>
</dbReference>
<name>A0ABN8IWU7_9NEOP</name>
<dbReference type="EMBL" id="OW152816">
    <property type="protein sequence ID" value="CAH2066480.1"/>
    <property type="molecule type" value="Genomic_DNA"/>
</dbReference>
<dbReference type="Pfam" id="PF00650">
    <property type="entry name" value="CRAL_TRIO"/>
    <property type="match status" value="1"/>
</dbReference>
<proteinExistence type="predicted"/>
<evidence type="ECO:0000313" key="4">
    <source>
        <dbReference type="Proteomes" id="UP000837857"/>
    </source>
</evidence>
<protein>
    <recommendedName>
        <fullName evidence="2">CRAL-TRIO domain-containing protein</fullName>
    </recommendedName>
</protein>
<dbReference type="CDD" id="cd00170">
    <property type="entry name" value="SEC14"/>
    <property type="match status" value="1"/>
</dbReference>
<dbReference type="SUPFAM" id="SSF46938">
    <property type="entry name" value="CRAL/TRIO N-terminal domain"/>
    <property type="match status" value="1"/>
</dbReference>
<evidence type="ECO:0000256" key="1">
    <source>
        <dbReference type="SAM" id="Coils"/>
    </source>
</evidence>
<dbReference type="InterPro" id="IPR001251">
    <property type="entry name" value="CRAL-TRIO_dom"/>
</dbReference>
<sequence length="308" mass="35339">MAVRPLPAELAEKACMELNEEKSKLEESLQHLKEWLSKQPHLRARTDDQWLVAFLRGCKFSIERTKEKIDLYYSLRATAPELYPLKYNEPKFLEILGLGVLLVLPRTSNPADPRVLLMRAGAYDPEKYSVTDVMSVNVVIQKILLMEDDNFVVAGGVSIMDLQYATMAHFTQISPMIMKKMTVAFQEATPIRMKGAHYLNAPSGFETIFNFMKNFLNEKNKKRLYVHTKDSDSLYKYVPKEILPVEYGGNGGTIQELIEWNKKKVLEYSAWLEEDLQLGTDESKRPGKPKTAEDIFGVEGSFRQLQFD</sequence>
<keyword evidence="4" id="KW-1185">Reference proteome</keyword>
<dbReference type="PANTHER" id="PTHR10174:SF216">
    <property type="entry name" value="CRAL-TRIO DOMAIN-CONTAINING PROTEIN-RELATED"/>
    <property type="match status" value="1"/>
</dbReference>
<dbReference type="InterPro" id="IPR036865">
    <property type="entry name" value="CRAL-TRIO_dom_sf"/>
</dbReference>
<evidence type="ECO:0000313" key="3">
    <source>
        <dbReference type="EMBL" id="CAH2066480.1"/>
    </source>
</evidence>
<dbReference type="SUPFAM" id="SSF52087">
    <property type="entry name" value="CRAL/TRIO domain"/>
    <property type="match status" value="1"/>
</dbReference>
<accession>A0ABN8IWU7</accession>